<dbReference type="EMBL" id="RKST01000012">
    <property type="protein sequence ID" value="RUM97347.1"/>
    <property type="molecule type" value="Genomic_DNA"/>
</dbReference>
<sequence length="155" mass="17296">MIARAVERWVAIRAAHESAGLDFEQLALITGWSVRSIQRRAAREKWVPWRVAGRQPDIKTPLRKVAESLIAQVQTLAIGEDGEPLALDKARIDTISVLTRTLEKIIEIMPSGGEAKEDQTKRDADMAEALKRIDQRIVELAKGYARQLGKTKSEG</sequence>
<comment type="caution">
    <text evidence="1">The sequence shown here is derived from an EMBL/GenBank/DDBJ whole genome shotgun (WGS) entry which is preliminary data.</text>
</comment>
<organism evidence="1 2">
    <name type="scientific">Borborobacter arsenicus</name>
    <dbReference type="NCBI Taxonomy" id="1851146"/>
    <lineage>
        <taxon>Bacteria</taxon>
        <taxon>Pseudomonadati</taxon>
        <taxon>Pseudomonadota</taxon>
        <taxon>Alphaproteobacteria</taxon>
        <taxon>Hyphomicrobiales</taxon>
        <taxon>Phyllobacteriaceae</taxon>
        <taxon>Borborobacter</taxon>
    </lineage>
</organism>
<protein>
    <submittedName>
        <fullName evidence="1">Uncharacterized protein</fullName>
    </submittedName>
</protein>
<evidence type="ECO:0000313" key="1">
    <source>
        <dbReference type="EMBL" id="RUM97347.1"/>
    </source>
</evidence>
<reference evidence="1 2" key="1">
    <citation type="submission" date="2018-11" db="EMBL/GenBank/DDBJ databases">
        <title>Pseudaminobacter arsenicus sp. nov., an arsenic-resistant bacterium isolated from arsenic-rich aquifers.</title>
        <authorList>
            <person name="Mu Y."/>
        </authorList>
    </citation>
    <scope>NUCLEOTIDE SEQUENCE [LARGE SCALE GENOMIC DNA]</scope>
    <source>
        <strain evidence="1 2">CB3</strain>
    </source>
</reference>
<name>A0A432V5B9_9HYPH</name>
<dbReference type="OrthoDB" id="8097598at2"/>
<gene>
    <name evidence="1" type="ORF">EET67_13365</name>
</gene>
<dbReference type="AlphaFoldDB" id="A0A432V5B9"/>
<dbReference type="RefSeq" id="WP_128625155.1">
    <property type="nucleotide sequence ID" value="NZ_ML133511.1"/>
</dbReference>
<proteinExistence type="predicted"/>
<keyword evidence="2" id="KW-1185">Reference proteome</keyword>
<accession>A0A432V5B9</accession>
<evidence type="ECO:0000313" key="2">
    <source>
        <dbReference type="Proteomes" id="UP000281647"/>
    </source>
</evidence>
<dbReference type="Proteomes" id="UP000281647">
    <property type="component" value="Unassembled WGS sequence"/>
</dbReference>